<dbReference type="PANTHER" id="PTHR21485:SF3">
    <property type="entry name" value="N-ACYLNEURAMINATE CYTIDYLYLTRANSFERASE"/>
    <property type="match status" value="1"/>
</dbReference>
<evidence type="ECO:0000313" key="2">
    <source>
        <dbReference type="Proteomes" id="UP000315343"/>
    </source>
</evidence>
<dbReference type="Pfam" id="PF02348">
    <property type="entry name" value="CTP_transf_3"/>
    <property type="match status" value="1"/>
</dbReference>
<dbReference type="CDD" id="cd02513">
    <property type="entry name" value="CMP-NeuAc_Synthase"/>
    <property type="match status" value="1"/>
</dbReference>
<dbReference type="Gene3D" id="3.40.50.11190">
    <property type="match status" value="1"/>
</dbReference>
<dbReference type="Proteomes" id="UP000315343">
    <property type="component" value="Unassembled WGS sequence"/>
</dbReference>
<dbReference type="OrthoDB" id="9805604at2"/>
<name>A0A562J834_9FIRM</name>
<dbReference type="SUPFAM" id="SSF53448">
    <property type="entry name" value="Nucleotide-diphospho-sugar transferases"/>
    <property type="match status" value="1"/>
</dbReference>
<comment type="caution">
    <text evidence="1">The sequence shown here is derived from an EMBL/GenBank/DDBJ whole genome shotgun (WGS) entry which is preliminary data.</text>
</comment>
<dbReference type="AlphaFoldDB" id="A0A562J834"/>
<dbReference type="SUPFAM" id="SSF53756">
    <property type="entry name" value="UDP-Glycosyltransferase/glycogen phosphorylase"/>
    <property type="match status" value="1"/>
</dbReference>
<dbReference type="InterPro" id="IPR050793">
    <property type="entry name" value="CMP-NeuNAc_synthase"/>
</dbReference>
<keyword evidence="2" id="KW-1185">Reference proteome</keyword>
<accession>A0A562J834</accession>
<dbReference type="RefSeq" id="WP_145083658.1">
    <property type="nucleotide sequence ID" value="NZ_VLKH01000006.1"/>
</dbReference>
<dbReference type="EMBL" id="VLKH01000006">
    <property type="protein sequence ID" value="TWH79361.1"/>
    <property type="molecule type" value="Genomic_DNA"/>
</dbReference>
<gene>
    <name evidence="1" type="ORF">LY60_02338</name>
</gene>
<reference evidence="1 2" key="1">
    <citation type="submission" date="2019-07" db="EMBL/GenBank/DDBJ databases">
        <title>Genomic Encyclopedia of Type Strains, Phase I: the one thousand microbial genomes (KMG-I) project.</title>
        <authorList>
            <person name="Kyrpides N."/>
        </authorList>
    </citation>
    <scope>NUCLEOTIDE SEQUENCE [LARGE SCALE GENOMIC DNA]</scope>
    <source>
        <strain evidence="1 2">DSM 13558</strain>
    </source>
</reference>
<sequence length="548" mass="62648">MNYNNAKILAVIPARGGSKGIPRKNVRLMNRKPLISYSIENALSCKSITDIVVTTDDEEIISIAKLYDIDYIVRDARLADDLTTLDPVIYDAVIKMEEQNKMIYDVVITLQPTSPLLKPDTLNRAIESFINDDKDSYISAVNDPHLTWSKEGKSYVPNYEKRVNRQLLPPTYLETGSFFISSRKCVTLESRLGKNPSIFEVPKEESTDIDSANDWIVCEHSLKKKRIVFRADGYKELGMGHIYHCLTLAYNLTGHEVMFVTKEQYTEGVKKIQDSFMPYVLIKSDDDFYSFLKNWRADVVVNDCLNTEKSYVLKLKELTKRVITIEDLGNGAEYADAVINALYNDDTSPDNYFFGEKYVCLRDEFLTNKPKPFSRIVKNVLVIFGGTDPSNLTLKIYEFALKMHKLYPNVTFNFITGSGYDVNANDLKTIEEKNIYVLSDVKRISEYMKIADLAFTSQGRTVYELATLGVPSIVLAQNEREQLHTFAQMQNGFLNLGLGKDISLKTLESTFEWLVGTEQVRNEMRELMLKHDLKKGINNVIRIILKED</sequence>
<dbReference type="InterPro" id="IPR003329">
    <property type="entry name" value="Cytidylyl_trans"/>
</dbReference>
<organism evidence="1 2">
    <name type="scientific">Sedimentibacter saalensis</name>
    <dbReference type="NCBI Taxonomy" id="130788"/>
    <lineage>
        <taxon>Bacteria</taxon>
        <taxon>Bacillati</taxon>
        <taxon>Bacillota</taxon>
        <taxon>Tissierellia</taxon>
        <taxon>Sedimentibacter</taxon>
    </lineage>
</organism>
<dbReference type="GO" id="GO:0008781">
    <property type="term" value="F:N-acylneuraminate cytidylyltransferase activity"/>
    <property type="evidence" value="ECO:0007669"/>
    <property type="project" value="TreeGrafter"/>
</dbReference>
<dbReference type="PANTHER" id="PTHR21485">
    <property type="entry name" value="HAD SUPERFAMILY MEMBERS CMAS AND KDSC"/>
    <property type="match status" value="1"/>
</dbReference>
<evidence type="ECO:0000313" key="1">
    <source>
        <dbReference type="EMBL" id="TWH79361.1"/>
    </source>
</evidence>
<protein>
    <submittedName>
        <fullName evidence="1">CMP-N-acetylneuraminic acid synthetase</fullName>
    </submittedName>
</protein>
<dbReference type="Gene3D" id="3.40.50.2000">
    <property type="entry name" value="Glycogen Phosphorylase B"/>
    <property type="match status" value="1"/>
</dbReference>
<dbReference type="InterPro" id="IPR029044">
    <property type="entry name" value="Nucleotide-diphossugar_trans"/>
</dbReference>
<proteinExistence type="predicted"/>
<dbReference type="Gene3D" id="3.90.550.10">
    <property type="entry name" value="Spore Coat Polysaccharide Biosynthesis Protein SpsA, Chain A"/>
    <property type="match status" value="1"/>
</dbReference>